<comment type="caution">
    <text evidence="2">The sequence shown here is derived from an EMBL/GenBank/DDBJ whole genome shotgun (WGS) entry which is preliminary data.</text>
</comment>
<feature type="domain" description="Methyltransferase" evidence="1">
    <location>
        <begin position="40"/>
        <end position="110"/>
    </location>
</feature>
<dbReference type="InterPro" id="IPR002052">
    <property type="entry name" value="DNA_methylase_N6_adenine_CS"/>
</dbReference>
<dbReference type="EMBL" id="BAAAJE010000034">
    <property type="protein sequence ID" value="GAA1165367.1"/>
    <property type="molecule type" value="Genomic_DNA"/>
</dbReference>
<dbReference type="InterPro" id="IPR050320">
    <property type="entry name" value="N5-glutamine_MTase"/>
</dbReference>
<dbReference type="SUPFAM" id="SSF53335">
    <property type="entry name" value="S-adenosyl-L-methionine-dependent methyltransferases"/>
    <property type="match status" value="1"/>
</dbReference>
<dbReference type="PANTHER" id="PTHR18895:SF74">
    <property type="entry name" value="MTRF1L RELEASE FACTOR GLUTAMINE METHYLTRANSFERASE"/>
    <property type="match status" value="1"/>
</dbReference>
<reference evidence="2 3" key="1">
    <citation type="journal article" date="2019" name="Int. J. Syst. Evol. Microbiol.">
        <title>The Global Catalogue of Microorganisms (GCM) 10K type strain sequencing project: providing services to taxonomists for standard genome sequencing and annotation.</title>
        <authorList>
            <consortium name="The Broad Institute Genomics Platform"/>
            <consortium name="The Broad Institute Genome Sequencing Center for Infectious Disease"/>
            <person name="Wu L."/>
            <person name="Ma J."/>
        </authorList>
    </citation>
    <scope>NUCLEOTIDE SEQUENCE [LARGE SCALE GENOMIC DNA]</scope>
    <source>
        <strain evidence="2 3">JCM 11813</strain>
    </source>
</reference>
<evidence type="ECO:0000259" key="1">
    <source>
        <dbReference type="Pfam" id="PF13649"/>
    </source>
</evidence>
<proteinExistence type="predicted"/>
<accession>A0ABN1URZ3</accession>
<dbReference type="Gene3D" id="3.40.50.150">
    <property type="entry name" value="Vaccinia Virus protein VP39"/>
    <property type="match status" value="1"/>
</dbReference>
<protein>
    <recommendedName>
        <fullName evidence="1">Methyltransferase domain-containing protein</fullName>
    </recommendedName>
</protein>
<sequence>MGFGPLRIAFDGRVLRPRPWTEAQATWAAEILETAPPGAVLELCAGAGQIGLLAVLGSSRRLVCVDVNPAACEWARHNADAAGLGARVEVREGPMEDVLRDSERFALVVADPPWVPRARVGDYPEDPVVAIDGGDDGMDLAWLCVDVARSHLTPLGTLLLQLGTVEQVDALRARLHGDDDFVVTEVRWCDRGVLVRLDLT</sequence>
<evidence type="ECO:0000313" key="3">
    <source>
        <dbReference type="Proteomes" id="UP001499979"/>
    </source>
</evidence>
<keyword evidence="3" id="KW-1185">Reference proteome</keyword>
<organism evidence="2 3">
    <name type="scientific">Nocardioides aquiterrae</name>
    <dbReference type="NCBI Taxonomy" id="203799"/>
    <lineage>
        <taxon>Bacteria</taxon>
        <taxon>Bacillati</taxon>
        <taxon>Actinomycetota</taxon>
        <taxon>Actinomycetes</taxon>
        <taxon>Propionibacteriales</taxon>
        <taxon>Nocardioidaceae</taxon>
        <taxon>Nocardioides</taxon>
    </lineage>
</organism>
<name>A0ABN1URZ3_9ACTN</name>
<dbReference type="CDD" id="cd02440">
    <property type="entry name" value="AdoMet_MTases"/>
    <property type="match status" value="1"/>
</dbReference>
<dbReference type="PROSITE" id="PS00092">
    <property type="entry name" value="N6_MTASE"/>
    <property type="match status" value="1"/>
</dbReference>
<dbReference type="Proteomes" id="UP001499979">
    <property type="component" value="Unassembled WGS sequence"/>
</dbReference>
<gene>
    <name evidence="2" type="ORF">GCM10009606_48520</name>
</gene>
<dbReference type="Pfam" id="PF13649">
    <property type="entry name" value="Methyltransf_25"/>
    <property type="match status" value="1"/>
</dbReference>
<dbReference type="InterPro" id="IPR041698">
    <property type="entry name" value="Methyltransf_25"/>
</dbReference>
<dbReference type="InterPro" id="IPR029063">
    <property type="entry name" value="SAM-dependent_MTases_sf"/>
</dbReference>
<dbReference type="PANTHER" id="PTHR18895">
    <property type="entry name" value="HEMK METHYLTRANSFERASE"/>
    <property type="match status" value="1"/>
</dbReference>
<evidence type="ECO:0000313" key="2">
    <source>
        <dbReference type="EMBL" id="GAA1165367.1"/>
    </source>
</evidence>